<keyword evidence="1" id="KW-0732">Signal</keyword>
<dbReference type="AlphaFoldDB" id="A0A8S2ZKR7"/>
<accession>A0A8S2ZKR7</accession>
<feature type="chain" id="PRO_5035919425" evidence="1">
    <location>
        <begin position="29"/>
        <end position="58"/>
    </location>
</feature>
<evidence type="ECO:0000256" key="1">
    <source>
        <dbReference type="SAM" id="SignalP"/>
    </source>
</evidence>
<name>A0A8S2ZKR7_9BILA</name>
<dbReference type="EMBL" id="CAJOBI010112944">
    <property type="protein sequence ID" value="CAF4641653.1"/>
    <property type="molecule type" value="Genomic_DNA"/>
</dbReference>
<organism evidence="2 3">
    <name type="scientific">Rotaria magnacalcarata</name>
    <dbReference type="NCBI Taxonomy" id="392030"/>
    <lineage>
        <taxon>Eukaryota</taxon>
        <taxon>Metazoa</taxon>
        <taxon>Spiralia</taxon>
        <taxon>Gnathifera</taxon>
        <taxon>Rotifera</taxon>
        <taxon>Eurotatoria</taxon>
        <taxon>Bdelloidea</taxon>
        <taxon>Philodinida</taxon>
        <taxon>Philodinidae</taxon>
        <taxon>Rotaria</taxon>
    </lineage>
</organism>
<comment type="caution">
    <text evidence="2">The sequence shown here is derived from an EMBL/GenBank/DDBJ whole genome shotgun (WGS) entry which is preliminary data.</text>
</comment>
<sequence>MKTRQTFIPSGLVLTSLVQLYPPAAVSALALCSDMQTYAVGTAHGFTIFNYKQNRILA</sequence>
<dbReference type="Proteomes" id="UP000676336">
    <property type="component" value="Unassembled WGS sequence"/>
</dbReference>
<evidence type="ECO:0000313" key="3">
    <source>
        <dbReference type="Proteomes" id="UP000676336"/>
    </source>
</evidence>
<gene>
    <name evidence="2" type="ORF">SMN809_LOCUS40714</name>
</gene>
<evidence type="ECO:0000313" key="2">
    <source>
        <dbReference type="EMBL" id="CAF4641653.1"/>
    </source>
</evidence>
<feature type="non-terminal residue" evidence="2">
    <location>
        <position position="1"/>
    </location>
</feature>
<reference evidence="2" key="1">
    <citation type="submission" date="2021-02" db="EMBL/GenBank/DDBJ databases">
        <authorList>
            <person name="Nowell W R."/>
        </authorList>
    </citation>
    <scope>NUCLEOTIDE SEQUENCE</scope>
</reference>
<feature type="signal peptide" evidence="1">
    <location>
        <begin position="1"/>
        <end position="28"/>
    </location>
</feature>
<protein>
    <submittedName>
        <fullName evidence="2">Uncharacterized protein</fullName>
    </submittedName>
</protein>
<proteinExistence type="predicted"/>